<evidence type="ECO:0000256" key="12">
    <source>
        <dbReference type="ARBA" id="ARBA00023012"/>
    </source>
</evidence>
<dbReference type="PANTHER" id="PTHR45528">
    <property type="entry name" value="SENSOR HISTIDINE KINASE CPXA"/>
    <property type="match status" value="1"/>
</dbReference>
<evidence type="ECO:0000256" key="5">
    <source>
        <dbReference type="ARBA" id="ARBA00022553"/>
    </source>
</evidence>
<reference evidence="17" key="1">
    <citation type="submission" date="2020-11" db="EMBL/GenBank/DDBJ databases">
        <title>Multidrug resistant novel bacterium Savagea serpentis sp. nov., isolated from the scats of a vine snake (Ahaetulla nasuta).</title>
        <authorList>
            <person name="Venkata Ramana V."/>
            <person name="Vikas Patil S."/>
            <person name="Yogita Lugani V."/>
        </authorList>
    </citation>
    <scope>NUCLEOTIDE SEQUENCE</scope>
    <source>
        <strain evidence="17">SN6</strain>
    </source>
</reference>
<keyword evidence="13 15" id="KW-0472">Membrane</keyword>
<feature type="domain" description="Histidine kinase" evidence="16">
    <location>
        <begin position="320"/>
        <end position="527"/>
    </location>
</feature>
<keyword evidence="12" id="KW-0902">Two-component regulatory system</keyword>
<keyword evidence="10" id="KW-0067">ATP-binding</keyword>
<dbReference type="SMART" id="SM00388">
    <property type="entry name" value="HisKA"/>
    <property type="match status" value="1"/>
</dbReference>
<dbReference type="SUPFAM" id="SSF55874">
    <property type="entry name" value="ATPase domain of HSP90 chaperone/DNA topoisomerase II/histidine kinase"/>
    <property type="match status" value="1"/>
</dbReference>
<dbReference type="SUPFAM" id="SSF47384">
    <property type="entry name" value="Homodimeric domain of signal transducing histidine kinase"/>
    <property type="match status" value="1"/>
</dbReference>
<dbReference type="InterPro" id="IPR003661">
    <property type="entry name" value="HisK_dim/P_dom"/>
</dbReference>
<dbReference type="InterPro" id="IPR036097">
    <property type="entry name" value="HisK_dim/P_sf"/>
</dbReference>
<comment type="subcellular location">
    <subcellularLocation>
        <location evidence="2">Cell membrane</location>
        <topology evidence="2">Multi-pass membrane protein</topology>
    </subcellularLocation>
</comment>
<keyword evidence="4" id="KW-1003">Cell membrane</keyword>
<comment type="caution">
    <text evidence="17">The sequence shown here is derived from an EMBL/GenBank/DDBJ whole genome shotgun (WGS) entry which is preliminary data.</text>
</comment>
<evidence type="ECO:0000256" key="3">
    <source>
        <dbReference type="ARBA" id="ARBA00012438"/>
    </source>
</evidence>
<dbReference type="CDD" id="cd00082">
    <property type="entry name" value="HisKA"/>
    <property type="match status" value="1"/>
</dbReference>
<sequence>MKKRSVKTLFGRFTIYFLGFYFISFFAFVMTFFYMFFQSDPASLHTRVEDLTTTDIEAHYTDHQFDEEDRLIAERSGGVLQMINDKGQVVQTTHPHYHAPTSYTFEQLLKHRQKYYVWDIEQDHHMLFIPYTEADEQMYRYAKTGERSDGVWETYNEEGRRLTTTDESTEPLRLEDIVSGSPYFSEEREIVSFMQQDDELIVVRLPNTYYLPVQFDPLSFLKWIVSFHLVLLFVAVLFSWWIGTRFARPLYHFLKWMERLSMRDYTLTYPKRLYKNEKLKRKYNLYASVDESLRDLTKKLQLAEEERAQHDQLREEWITGLSHDLKTPLSSMYGYAVMLNSDYHWSEEEVRQFAETIEKKASYMNALLDDLNYTYALQHRQVTLEERPVELLHYVQEYSEKHIQASRLNVQGEEVSVLLDTIAFERVLDNVVSNGLKYSEGIVRIRVERRNNEAILSIWNEAEPLPEQLLQQMFERYYRGTNTSETIEGTGLGLAIAKQIVHQQHGTIVARNASGGIEIVITVPMEQ</sequence>
<dbReference type="SMART" id="SM00387">
    <property type="entry name" value="HATPase_c"/>
    <property type="match status" value="1"/>
</dbReference>
<evidence type="ECO:0000256" key="15">
    <source>
        <dbReference type="SAM" id="Phobius"/>
    </source>
</evidence>
<evidence type="ECO:0000256" key="14">
    <source>
        <dbReference type="SAM" id="Coils"/>
    </source>
</evidence>
<evidence type="ECO:0000256" key="11">
    <source>
        <dbReference type="ARBA" id="ARBA00022989"/>
    </source>
</evidence>
<feature type="transmembrane region" description="Helical" evidence="15">
    <location>
        <begin position="12"/>
        <end position="37"/>
    </location>
</feature>
<dbReference type="Pfam" id="PF02518">
    <property type="entry name" value="HATPase_c"/>
    <property type="match status" value="1"/>
</dbReference>
<keyword evidence="6" id="KW-0808">Transferase</keyword>
<dbReference type="PANTHER" id="PTHR45528:SF1">
    <property type="entry name" value="SENSOR HISTIDINE KINASE CPXA"/>
    <property type="match status" value="1"/>
</dbReference>
<dbReference type="GO" id="GO:0000155">
    <property type="term" value="F:phosphorelay sensor kinase activity"/>
    <property type="evidence" value="ECO:0007669"/>
    <property type="project" value="InterPro"/>
</dbReference>
<dbReference type="AlphaFoldDB" id="A0A8J7GAY0"/>
<feature type="coiled-coil region" evidence="14">
    <location>
        <begin position="286"/>
        <end position="316"/>
    </location>
</feature>
<evidence type="ECO:0000256" key="1">
    <source>
        <dbReference type="ARBA" id="ARBA00000085"/>
    </source>
</evidence>
<dbReference type="PROSITE" id="PS50109">
    <property type="entry name" value="HIS_KIN"/>
    <property type="match status" value="1"/>
</dbReference>
<keyword evidence="8" id="KW-0547">Nucleotide-binding</keyword>
<dbReference type="InterPro" id="IPR003594">
    <property type="entry name" value="HATPase_dom"/>
</dbReference>
<accession>A0A8J7GAY0</accession>
<evidence type="ECO:0000256" key="7">
    <source>
        <dbReference type="ARBA" id="ARBA00022692"/>
    </source>
</evidence>
<feature type="transmembrane region" description="Helical" evidence="15">
    <location>
        <begin position="220"/>
        <end position="242"/>
    </location>
</feature>
<keyword evidence="14" id="KW-0175">Coiled coil</keyword>
<keyword evidence="9 17" id="KW-0418">Kinase</keyword>
<dbReference type="EC" id="2.7.13.3" evidence="3"/>
<evidence type="ECO:0000256" key="6">
    <source>
        <dbReference type="ARBA" id="ARBA00022679"/>
    </source>
</evidence>
<dbReference type="InterPro" id="IPR005467">
    <property type="entry name" value="His_kinase_dom"/>
</dbReference>
<evidence type="ECO:0000256" key="10">
    <source>
        <dbReference type="ARBA" id="ARBA00022840"/>
    </source>
</evidence>
<proteinExistence type="predicted"/>
<dbReference type="Gene3D" id="3.30.565.10">
    <property type="entry name" value="Histidine kinase-like ATPase, C-terminal domain"/>
    <property type="match status" value="1"/>
</dbReference>
<dbReference type="InterPro" id="IPR036890">
    <property type="entry name" value="HATPase_C_sf"/>
</dbReference>
<keyword evidence="7 15" id="KW-0812">Transmembrane</keyword>
<evidence type="ECO:0000256" key="2">
    <source>
        <dbReference type="ARBA" id="ARBA00004651"/>
    </source>
</evidence>
<keyword evidence="11 15" id="KW-1133">Transmembrane helix</keyword>
<evidence type="ECO:0000256" key="4">
    <source>
        <dbReference type="ARBA" id="ARBA00022475"/>
    </source>
</evidence>
<dbReference type="GO" id="GO:0005524">
    <property type="term" value="F:ATP binding"/>
    <property type="evidence" value="ECO:0007669"/>
    <property type="project" value="UniProtKB-KW"/>
</dbReference>
<dbReference type="RefSeq" id="WP_194562947.1">
    <property type="nucleotide sequence ID" value="NZ_JADKPV010000004.1"/>
</dbReference>
<keyword evidence="18" id="KW-1185">Reference proteome</keyword>
<evidence type="ECO:0000256" key="8">
    <source>
        <dbReference type="ARBA" id="ARBA00022741"/>
    </source>
</evidence>
<dbReference type="EMBL" id="JADKPV010000004">
    <property type="protein sequence ID" value="MBF4501464.1"/>
    <property type="molecule type" value="Genomic_DNA"/>
</dbReference>
<evidence type="ECO:0000313" key="17">
    <source>
        <dbReference type="EMBL" id="MBF4501464.1"/>
    </source>
</evidence>
<protein>
    <recommendedName>
        <fullName evidence="3">histidine kinase</fullName>
        <ecNumber evidence="3">2.7.13.3</ecNumber>
    </recommendedName>
</protein>
<organism evidence="17 18">
    <name type="scientific">Savagea serpentis</name>
    <dbReference type="NCBI Taxonomy" id="2785297"/>
    <lineage>
        <taxon>Bacteria</taxon>
        <taxon>Bacillati</taxon>
        <taxon>Bacillota</taxon>
        <taxon>Bacilli</taxon>
        <taxon>Bacillales</taxon>
        <taxon>Caryophanaceae</taxon>
        <taxon>Savagea</taxon>
    </lineage>
</organism>
<dbReference type="Gene3D" id="1.10.287.130">
    <property type="match status" value="1"/>
</dbReference>
<name>A0A8J7GAY0_9BACL</name>
<evidence type="ECO:0000259" key="16">
    <source>
        <dbReference type="PROSITE" id="PS50109"/>
    </source>
</evidence>
<dbReference type="Proteomes" id="UP000622653">
    <property type="component" value="Unassembled WGS sequence"/>
</dbReference>
<dbReference type="Pfam" id="PF00512">
    <property type="entry name" value="HisKA"/>
    <property type="match status" value="1"/>
</dbReference>
<evidence type="ECO:0000313" key="18">
    <source>
        <dbReference type="Proteomes" id="UP000622653"/>
    </source>
</evidence>
<comment type="catalytic activity">
    <reaction evidence="1">
        <text>ATP + protein L-histidine = ADP + protein N-phospho-L-histidine.</text>
        <dbReference type="EC" id="2.7.13.3"/>
    </reaction>
</comment>
<dbReference type="InterPro" id="IPR050398">
    <property type="entry name" value="HssS/ArlS-like"/>
</dbReference>
<gene>
    <name evidence="17" type="ORF">IRY55_08825</name>
</gene>
<dbReference type="GO" id="GO:0005886">
    <property type="term" value="C:plasma membrane"/>
    <property type="evidence" value="ECO:0007669"/>
    <property type="project" value="UniProtKB-SubCell"/>
</dbReference>
<evidence type="ECO:0000256" key="9">
    <source>
        <dbReference type="ARBA" id="ARBA00022777"/>
    </source>
</evidence>
<keyword evidence="5" id="KW-0597">Phosphoprotein</keyword>
<evidence type="ECO:0000256" key="13">
    <source>
        <dbReference type="ARBA" id="ARBA00023136"/>
    </source>
</evidence>